<dbReference type="InterPro" id="IPR036291">
    <property type="entry name" value="NAD(P)-bd_dom_sf"/>
</dbReference>
<dbReference type="PANTHER" id="PTHR43205:SF7">
    <property type="entry name" value="PROSTAGLANDIN REDUCTASE 1"/>
    <property type="match status" value="1"/>
</dbReference>
<dbReference type="PANTHER" id="PTHR43205">
    <property type="entry name" value="PROSTAGLANDIN REDUCTASE"/>
    <property type="match status" value="1"/>
</dbReference>
<dbReference type="SUPFAM" id="SSF51735">
    <property type="entry name" value="NAD(P)-binding Rossmann-fold domains"/>
    <property type="match status" value="1"/>
</dbReference>
<dbReference type="HOGENOM" id="CLU_026673_25_1_1"/>
<gene>
    <name evidence="1" type="ORF">AMTR_s00020p00046780</name>
</gene>
<dbReference type="Gramene" id="ERN11829">
    <property type="protein sequence ID" value="ERN11829"/>
    <property type="gene ID" value="AMTR_s00020p00046780"/>
</dbReference>
<reference evidence="2" key="1">
    <citation type="journal article" date="2013" name="Science">
        <title>The Amborella genome and the evolution of flowering plants.</title>
        <authorList>
            <consortium name="Amborella Genome Project"/>
        </authorList>
    </citation>
    <scope>NUCLEOTIDE SEQUENCE [LARGE SCALE GENOMIC DNA]</scope>
</reference>
<sequence length="109" mass="12358">MLDAVLLNMRNHGRILACGMITQYNQDKLEGVHNPFCLITKRVRMEGFVVFDYWHLYPQFLETTTKSIKKGKIVYVEDIVEGLENAPPALIGLLIGKNVGKQVVVVARE</sequence>
<dbReference type="GO" id="GO:0016628">
    <property type="term" value="F:oxidoreductase activity, acting on the CH-CH group of donors, NAD or NADP as acceptor"/>
    <property type="evidence" value="ECO:0007669"/>
    <property type="project" value="InterPro"/>
</dbReference>
<keyword evidence="2" id="KW-1185">Reference proteome</keyword>
<proteinExistence type="predicted"/>
<evidence type="ECO:0000313" key="2">
    <source>
        <dbReference type="Proteomes" id="UP000017836"/>
    </source>
</evidence>
<organism evidence="1 2">
    <name type="scientific">Amborella trichopoda</name>
    <dbReference type="NCBI Taxonomy" id="13333"/>
    <lineage>
        <taxon>Eukaryota</taxon>
        <taxon>Viridiplantae</taxon>
        <taxon>Streptophyta</taxon>
        <taxon>Embryophyta</taxon>
        <taxon>Tracheophyta</taxon>
        <taxon>Spermatophyta</taxon>
        <taxon>Magnoliopsida</taxon>
        <taxon>Amborellales</taxon>
        <taxon>Amborellaceae</taxon>
        <taxon>Amborella</taxon>
    </lineage>
</organism>
<evidence type="ECO:0000313" key="1">
    <source>
        <dbReference type="EMBL" id="ERN11829.1"/>
    </source>
</evidence>
<dbReference type="EMBL" id="KI392664">
    <property type="protein sequence ID" value="ERN11829.1"/>
    <property type="molecule type" value="Genomic_DNA"/>
</dbReference>
<dbReference type="Proteomes" id="UP000017836">
    <property type="component" value="Unassembled WGS sequence"/>
</dbReference>
<name>W1PVH7_AMBTC</name>
<dbReference type="OMA" id="HGHIAVY"/>
<dbReference type="InterPro" id="IPR045010">
    <property type="entry name" value="MDR_fam"/>
</dbReference>
<dbReference type="Gene3D" id="3.90.180.10">
    <property type="entry name" value="Medium-chain alcohol dehydrogenases, catalytic domain"/>
    <property type="match status" value="1"/>
</dbReference>
<dbReference type="eggNOG" id="KOG1196">
    <property type="taxonomic scope" value="Eukaryota"/>
</dbReference>
<dbReference type="AlphaFoldDB" id="W1PVH7"/>
<evidence type="ECO:0008006" key="3">
    <source>
        <dbReference type="Google" id="ProtNLM"/>
    </source>
</evidence>
<accession>W1PVH7</accession>
<dbReference type="Gene3D" id="3.40.50.720">
    <property type="entry name" value="NAD(P)-binding Rossmann-like Domain"/>
    <property type="match status" value="1"/>
</dbReference>
<protein>
    <recommendedName>
        <fullName evidence="3">Alcohol dehydrogenase-like C-terminal domain-containing protein</fullName>
    </recommendedName>
</protein>